<dbReference type="Pfam" id="PF17920">
    <property type="entry name" value="TetR_C_16"/>
    <property type="match status" value="1"/>
</dbReference>
<reference evidence="2" key="1">
    <citation type="journal article" date="2013" name="Proc. Natl. Acad. Sci. U.S.A.">
        <title>Mapping gene clusters within arrayed metagenomic libraries to expand the structural diversity of biomedically relevant natural products.</title>
        <authorList>
            <person name="Owen J.G."/>
            <person name="Reddy B.V."/>
            <person name="Ternei M.A."/>
            <person name="Charlop-Powers Z."/>
            <person name="Calle P.Y."/>
            <person name="Kim J.H."/>
            <person name="Brady S.F."/>
        </authorList>
    </citation>
    <scope>NUCLEOTIDE SEQUENCE</scope>
</reference>
<evidence type="ECO:0000313" key="2">
    <source>
        <dbReference type="EMBL" id="AGS49801.1"/>
    </source>
</evidence>
<protein>
    <submittedName>
        <fullName evidence="2">Transcriptional regulator, TetR family</fullName>
    </submittedName>
</protein>
<dbReference type="AlphaFoldDB" id="S5TUZ7"/>
<dbReference type="EMBL" id="KF264555">
    <property type="protein sequence ID" value="AGS49801.1"/>
    <property type="molecule type" value="Genomic_DNA"/>
</dbReference>
<dbReference type="Gene3D" id="1.10.357.10">
    <property type="entry name" value="Tetracycline Repressor, domain 2"/>
    <property type="match status" value="1"/>
</dbReference>
<proteinExistence type="predicted"/>
<accession>S5TUZ7</accession>
<feature type="domain" description="Tetracyclin repressor-like C-terminal" evidence="1">
    <location>
        <begin position="34"/>
        <end position="153"/>
    </location>
</feature>
<sequence>MSGTAEVTESPNVMTAYGDAIAKAAAEAHVGPRDEMGERLVRTFLSLWENPELRPRLLEVVRSAVTGGPGADQMRAFMSSQLFGQVGENLKAAPMDMEQAAQELKVEPLNINAAAAQVWGVIVLRYILHIEPIASASTEEIVELLGPTIQRYLVG</sequence>
<dbReference type="InterPro" id="IPR036271">
    <property type="entry name" value="Tet_transcr_reg_TetR-rel_C_sf"/>
</dbReference>
<dbReference type="InterPro" id="IPR041678">
    <property type="entry name" value="TetR_C_16"/>
</dbReference>
<name>S5TUZ7_9BACT</name>
<dbReference type="SUPFAM" id="SSF48498">
    <property type="entry name" value="Tetracyclin repressor-like, C-terminal domain"/>
    <property type="match status" value="1"/>
</dbReference>
<organism evidence="2">
    <name type="scientific">uncultured bacterium esnapd16.1</name>
    <dbReference type="NCBI Taxonomy" id="1366596"/>
    <lineage>
        <taxon>Bacteria</taxon>
        <taxon>environmental samples</taxon>
    </lineage>
</organism>
<evidence type="ECO:0000259" key="1">
    <source>
        <dbReference type="Pfam" id="PF17920"/>
    </source>
</evidence>